<evidence type="ECO:0000256" key="1">
    <source>
        <dbReference type="ARBA" id="ARBA00023015"/>
    </source>
</evidence>
<organism evidence="7 8">
    <name type="scientific">[Actinomadura] parvosata subsp. kistnae</name>
    <dbReference type="NCBI Taxonomy" id="1909395"/>
    <lineage>
        <taxon>Bacteria</taxon>
        <taxon>Bacillati</taxon>
        <taxon>Actinomycetota</taxon>
        <taxon>Actinomycetes</taxon>
        <taxon>Streptosporangiales</taxon>
        <taxon>Streptosporangiaceae</taxon>
        <taxon>Nonomuraea</taxon>
    </lineage>
</organism>
<dbReference type="GO" id="GO:0000976">
    <property type="term" value="F:transcription cis-regulatory region binding"/>
    <property type="evidence" value="ECO:0007669"/>
    <property type="project" value="TreeGrafter"/>
</dbReference>
<reference evidence="8" key="1">
    <citation type="journal article" date="2017" name="Med. Chem. Commun.">
        <title>Nonomuraea sp. ATCC 55076 harbours the largest actinomycete chromosome to date and the kistamicin biosynthetic gene cluster.</title>
        <authorList>
            <person name="Nazari B."/>
            <person name="Forneris C.C."/>
            <person name="Gibson M.I."/>
            <person name="Moon K."/>
            <person name="Schramma K.R."/>
            <person name="Seyedsayamdost M.R."/>
        </authorList>
    </citation>
    <scope>NUCLEOTIDE SEQUENCE [LARGE SCALE GENOMIC DNA]</scope>
    <source>
        <strain evidence="8">ATCC 55076</strain>
    </source>
</reference>
<sequence>MAEAQGLRADARRNRELIVAAARELFLEQGVDVALEEVARRAGVGIGTLYRRFPDRDALLHAVGEQTLTRLAGLAEAAWAEEPDAWHALRRFLRGCAELRLGELSSKLDPHLHQPLRAGDDLRELRQRSIDLLLRMTERAQADGHLRPDIGPGDLALLMTLHVHTPPGLPAGEAVARVTEIVLDGLRAGPGATPLPGTALSGDDLVRHTQSG</sequence>
<dbReference type="OrthoDB" id="3192968at2"/>
<dbReference type="EMBL" id="CP017717">
    <property type="protein sequence ID" value="AQZ61876.1"/>
    <property type="molecule type" value="Genomic_DNA"/>
</dbReference>
<dbReference type="SUPFAM" id="SSF48498">
    <property type="entry name" value="Tetracyclin repressor-like, C-terminal domain"/>
    <property type="match status" value="1"/>
</dbReference>
<evidence type="ECO:0000256" key="5">
    <source>
        <dbReference type="SAM" id="MobiDB-lite"/>
    </source>
</evidence>
<dbReference type="InterPro" id="IPR001647">
    <property type="entry name" value="HTH_TetR"/>
</dbReference>
<dbReference type="Proteomes" id="UP000190797">
    <property type="component" value="Chromosome"/>
</dbReference>
<dbReference type="PANTHER" id="PTHR30055">
    <property type="entry name" value="HTH-TYPE TRANSCRIPTIONAL REGULATOR RUTR"/>
    <property type="match status" value="1"/>
</dbReference>
<keyword evidence="1" id="KW-0805">Transcription regulation</keyword>
<dbReference type="PANTHER" id="PTHR30055:SF234">
    <property type="entry name" value="HTH-TYPE TRANSCRIPTIONAL REGULATOR BETI"/>
    <property type="match status" value="1"/>
</dbReference>
<feature type="region of interest" description="Disordered" evidence="5">
    <location>
        <begin position="188"/>
        <end position="212"/>
    </location>
</feature>
<evidence type="ECO:0000259" key="6">
    <source>
        <dbReference type="PROSITE" id="PS50977"/>
    </source>
</evidence>
<keyword evidence="2 4" id="KW-0238">DNA-binding</keyword>
<dbReference type="PROSITE" id="PS50977">
    <property type="entry name" value="HTH_TETR_2"/>
    <property type="match status" value="1"/>
</dbReference>
<dbReference type="SUPFAM" id="SSF46689">
    <property type="entry name" value="Homeodomain-like"/>
    <property type="match status" value="1"/>
</dbReference>
<name>A0A1U9ZV90_9ACTN</name>
<protein>
    <recommendedName>
        <fullName evidence="6">HTH tetR-type domain-containing protein</fullName>
    </recommendedName>
</protein>
<evidence type="ECO:0000256" key="4">
    <source>
        <dbReference type="PROSITE-ProRule" id="PRU00335"/>
    </source>
</evidence>
<feature type="DNA-binding region" description="H-T-H motif" evidence="4">
    <location>
        <begin position="34"/>
        <end position="53"/>
    </location>
</feature>
<dbReference type="InterPro" id="IPR049445">
    <property type="entry name" value="TetR_SbtR-like_C"/>
</dbReference>
<dbReference type="InterPro" id="IPR009057">
    <property type="entry name" value="Homeodomain-like_sf"/>
</dbReference>
<accession>A0A1U9ZV90</accession>
<dbReference type="Gene3D" id="1.10.357.10">
    <property type="entry name" value="Tetracycline Repressor, domain 2"/>
    <property type="match status" value="1"/>
</dbReference>
<dbReference type="AlphaFoldDB" id="A0A1U9ZV90"/>
<dbReference type="Pfam" id="PF21597">
    <property type="entry name" value="TetR_C_43"/>
    <property type="match status" value="1"/>
</dbReference>
<evidence type="ECO:0000313" key="8">
    <source>
        <dbReference type="Proteomes" id="UP000190797"/>
    </source>
</evidence>
<dbReference type="STRING" id="1909395.BKM31_10705"/>
<keyword evidence="8" id="KW-1185">Reference proteome</keyword>
<dbReference type="GO" id="GO:0003700">
    <property type="term" value="F:DNA-binding transcription factor activity"/>
    <property type="evidence" value="ECO:0007669"/>
    <property type="project" value="TreeGrafter"/>
</dbReference>
<evidence type="ECO:0000256" key="3">
    <source>
        <dbReference type="ARBA" id="ARBA00023163"/>
    </source>
</evidence>
<evidence type="ECO:0000256" key="2">
    <source>
        <dbReference type="ARBA" id="ARBA00023125"/>
    </source>
</evidence>
<proteinExistence type="predicted"/>
<dbReference type="PRINTS" id="PR00455">
    <property type="entry name" value="HTHTETR"/>
</dbReference>
<feature type="domain" description="HTH tetR-type" evidence="6">
    <location>
        <begin position="12"/>
        <end position="71"/>
    </location>
</feature>
<keyword evidence="3" id="KW-0804">Transcription</keyword>
<dbReference type="InterPro" id="IPR036271">
    <property type="entry name" value="Tet_transcr_reg_TetR-rel_C_sf"/>
</dbReference>
<dbReference type="InterPro" id="IPR050109">
    <property type="entry name" value="HTH-type_TetR-like_transc_reg"/>
</dbReference>
<dbReference type="KEGG" id="noa:BKM31_10705"/>
<dbReference type="RefSeq" id="WP_080038013.1">
    <property type="nucleotide sequence ID" value="NZ_CP017717.1"/>
</dbReference>
<evidence type="ECO:0000313" key="7">
    <source>
        <dbReference type="EMBL" id="AQZ61876.1"/>
    </source>
</evidence>
<dbReference type="Pfam" id="PF00440">
    <property type="entry name" value="TetR_N"/>
    <property type="match status" value="1"/>
</dbReference>
<gene>
    <name evidence="7" type="ORF">BKM31_10705</name>
</gene>